<name>A0A7T3KV85_9EURY</name>
<gene>
    <name evidence="8" type="ORF">I7X12_18765</name>
</gene>
<dbReference type="Proteomes" id="UP000595001">
    <property type="component" value="Chromosome"/>
</dbReference>
<feature type="transmembrane region" description="Helical" evidence="7">
    <location>
        <begin position="605"/>
        <end position="629"/>
    </location>
</feature>
<feature type="transmembrane region" description="Helical" evidence="7">
    <location>
        <begin position="649"/>
        <end position="674"/>
    </location>
</feature>
<keyword evidence="9" id="KW-1185">Reference proteome</keyword>
<reference evidence="8 9" key="1">
    <citation type="submission" date="2020-12" db="EMBL/GenBank/DDBJ databases">
        <title>Halosimplex halophilum sp. nov. and Halosimplex salinum sp. nov., two new members of the genus Halosimplex.</title>
        <authorList>
            <person name="Cui H.L."/>
        </authorList>
    </citation>
    <scope>NUCLEOTIDE SEQUENCE [LARGE SCALE GENOMIC DNA]</scope>
    <source>
        <strain evidence="8 9">YGH94</strain>
    </source>
</reference>
<protein>
    <submittedName>
        <fullName evidence="8">ABC transporter permease</fullName>
    </submittedName>
</protein>
<keyword evidence="2" id="KW-1003">Cell membrane</keyword>
<accession>A0A7T3KV85</accession>
<dbReference type="GO" id="GO:0140359">
    <property type="term" value="F:ABC-type transporter activity"/>
    <property type="evidence" value="ECO:0007669"/>
    <property type="project" value="InterPro"/>
</dbReference>
<dbReference type="PANTHER" id="PTHR30294">
    <property type="entry name" value="MEMBRANE COMPONENT OF ABC TRANSPORTER YHHJ-RELATED"/>
    <property type="match status" value="1"/>
</dbReference>
<evidence type="ECO:0000256" key="4">
    <source>
        <dbReference type="ARBA" id="ARBA00022989"/>
    </source>
</evidence>
<organism evidence="8 9">
    <name type="scientific">Halosimplex litoreum</name>
    <dbReference type="NCBI Taxonomy" id="1198301"/>
    <lineage>
        <taxon>Archaea</taxon>
        <taxon>Methanobacteriati</taxon>
        <taxon>Methanobacteriota</taxon>
        <taxon>Stenosarchaea group</taxon>
        <taxon>Halobacteria</taxon>
        <taxon>Halobacteriales</taxon>
        <taxon>Haloarculaceae</taxon>
        <taxon>Halosimplex</taxon>
    </lineage>
</organism>
<comment type="subcellular location">
    <subcellularLocation>
        <location evidence="1">Cell membrane</location>
        <topology evidence="1">Multi-pass membrane protein</topology>
    </subcellularLocation>
</comment>
<evidence type="ECO:0000313" key="9">
    <source>
        <dbReference type="Proteomes" id="UP000595001"/>
    </source>
</evidence>
<sequence>MSGPPPVGGDDRSGGESGTASGASAAQRFARWLRTRVENVARIARWEVTKNAGGVDRRTVAIALLAVLGLGAMAPVAVSQGVALDQGIYRVGVVEEDPLYGPASLDQTFRVQDPSQAAVEAGDQEVVVVGPRVRSTDSTKGRAAVAELRSTTKRYNDGIMDDERNQSAAFPVVVNLTYVERESSRVAVSQTRTLPVQTDDGEAGDGDGTAGDGGGGGSGEGAGSGTGGDGGVGDGSSGGSSDGAGSGSESTGSGGETSTGAGSDGGAGDGSSDGSGDGASGGDESADVTTPSEGSGVAGSSIGARLTGGSSTGAPSDIAPPFPFQSLVLAFVFVLPLNFVIQAYGSTILSERINRRGELLLVAPVSRGDIVVGKTLPYFAAAVGVATAITLVLQVGLGLGGSAISVLAVVPLALLFLAATFLGAMFARSFKELTFVTVTITVSLTSYAFVPAIFTDVTPIALISPLTLVVRDLQGQAVGLGQFVFSTLPPTLTALVCFGLGAGLYREEDMFTQRPIPYKVLDALAGPIERRRSVALVTAVLLPFVLVAELVVAAFAYPLWQAELPVEVIVVAVLVGLAIVEELAKSLHVYAGYAHSLFDGRLRTALVVGAFSGLGFFLAEKLTLIVRLADLQTLPVGQTLEGSQAAVGTGVPLGILFVALLLAPLALHVVTATISTLGARRGRRSYAVALVVAVAVHVAYNLTVVTALVG</sequence>
<keyword evidence="3 7" id="KW-0812">Transmembrane</keyword>
<evidence type="ECO:0000256" key="3">
    <source>
        <dbReference type="ARBA" id="ARBA00022692"/>
    </source>
</evidence>
<feature type="transmembrane region" description="Helical" evidence="7">
    <location>
        <begin position="566"/>
        <end position="584"/>
    </location>
</feature>
<evidence type="ECO:0000256" key="5">
    <source>
        <dbReference type="ARBA" id="ARBA00023136"/>
    </source>
</evidence>
<dbReference type="Pfam" id="PF12679">
    <property type="entry name" value="ABC2_membrane_2"/>
    <property type="match status" value="1"/>
</dbReference>
<feature type="compositionally biased region" description="Polar residues" evidence="6">
    <location>
        <begin position="186"/>
        <end position="196"/>
    </location>
</feature>
<keyword evidence="5 7" id="KW-0472">Membrane</keyword>
<dbReference type="PANTHER" id="PTHR30294:SF29">
    <property type="entry name" value="MULTIDRUG ABC TRANSPORTER PERMEASE YBHS-RELATED"/>
    <property type="match status" value="1"/>
</dbReference>
<dbReference type="OrthoDB" id="106980at2157"/>
<dbReference type="InterPro" id="IPR051449">
    <property type="entry name" value="ABC-2_transporter_component"/>
</dbReference>
<proteinExistence type="predicted"/>
<dbReference type="EMBL" id="CP065856">
    <property type="protein sequence ID" value="QPV62743.1"/>
    <property type="molecule type" value="Genomic_DNA"/>
</dbReference>
<feature type="region of interest" description="Disordered" evidence="6">
    <location>
        <begin position="1"/>
        <end position="23"/>
    </location>
</feature>
<feature type="transmembrane region" description="Helical" evidence="7">
    <location>
        <begin position="376"/>
        <end position="397"/>
    </location>
</feature>
<dbReference type="KEGG" id="hlt:I7X12_18765"/>
<feature type="transmembrane region" description="Helical" evidence="7">
    <location>
        <begin position="483"/>
        <end position="505"/>
    </location>
</feature>
<feature type="transmembrane region" description="Helical" evidence="7">
    <location>
        <begin position="403"/>
        <end position="426"/>
    </location>
</feature>
<feature type="transmembrane region" description="Helical" evidence="7">
    <location>
        <begin position="686"/>
        <end position="709"/>
    </location>
</feature>
<dbReference type="AlphaFoldDB" id="A0A7T3KV85"/>
<dbReference type="GO" id="GO:0005886">
    <property type="term" value="C:plasma membrane"/>
    <property type="evidence" value="ECO:0007669"/>
    <property type="project" value="UniProtKB-SubCell"/>
</dbReference>
<evidence type="ECO:0000256" key="7">
    <source>
        <dbReference type="SAM" id="Phobius"/>
    </source>
</evidence>
<dbReference type="RefSeq" id="WP_198061541.1">
    <property type="nucleotide sequence ID" value="NZ_CP065856.1"/>
</dbReference>
<feature type="transmembrane region" description="Helical" evidence="7">
    <location>
        <begin position="433"/>
        <end position="454"/>
    </location>
</feature>
<evidence type="ECO:0000256" key="2">
    <source>
        <dbReference type="ARBA" id="ARBA00022475"/>
    </source>
</evidence>
<feature type="region of interest" description="Disordered" evidence="6">
    <location>
        <begin position="182"/>
        <end position="312"/>
    </location>
</feature>
<keyword evidence="4 7" id="KW-1133">Transmembrane helix</keyword>
<evidence type="ECO:0000313" key="8">
    <source>
        <dbReference type="EMBL" id="QPV62743.1"/>
    </source>
</evidence>
<feature type="transmembrane region" description="Helical" evidence="7">
    <location>
        <begin position="534"/>
        <end position="560"/>
    </location>
</feature>
<feature type="compositionally biased region" description="Gly residues" evidence="6">
    <location>
        <begin position="206"/>
        <end position="281"/>
    </location>
</feature>
<evidence type="ECO:0000256" key="6">
    <source>
        <dbReference type="SAM" id="MobiDB-lite"/>
    </source>
</evidence>
<dbReference type="GeneID" id="60590580"/>
<evidence type="ECO:0000256" key="1">
    <source>
        <dbReference type="ARBA" id="ARBA00004651"/>
    </source>
</evidence>
<feature type="transmembrane region" description="Helical" evidence="7">
    <location>
        <begin position="327"/>
        <end position="349"/>
    </location>
</feature>